<evidence type="ECO:0000256" key="4">
    <source>
        <dbReference type="ARBA" id="ARBA00022989"/>
    </source>
</evidence>
<feature type="transmembrane region" description="Helical" evidence="7">
    <location>
        <begin position="171"/>
        <end position="196"/>
    </location>
</feature>
<feature type="compositionally biased region" description="Basic and acidic residues" evidence="6">
    <location>
        <begin position="7"/>
        <end position="22"/>
    </location>
</feature>
<feature type="transmembrane region" description="Helical" evidence="7">
    <location>
        <begin position="278"/>
        <end position="300"/>
    </location>
</feature>
<feature type="region of interest" description="Disordered" evidence="6">
    <location>
        <begin position="306"/>
        <end position="337"/>
    </location>
</feature>
<evidence type="ECO:0000256" key="1">
    <source>
        <dbReference type="ARBA" id="ARBA00004651"/>
    </source>
</evidence>
<evidence type="ECO:0000256" key="7">
    <source>
        <dbReference type="SAM" id="Phobius"/>
    </source>
</evidence>
<dbReference type="InterPro" id="IPR017039">
    <property type="entry name" value="Virul_fac_BrkB"/>
</dbReference>
<comment type="subcellular location">
    <subcellularLocation>
        <location evidence="1">Cell membrane</location>
        <topology evidence="1">Multi-pass membrane protein</topology>
    </subcellularLocation>
</comment>
<dbReference type="GO" id="GO:0005886">
    <property type="term" value="C:plasma membrane"/>
    <property type="evidence" value="ECO:0007669"/>
    <property type="project" value="UniProtKB-SubCell"/>
</dbReference>
<feature type="transmembrane region" description="Helical" evidence="7">
    <location>
        <begin position="208"/>
        <end position="229"/>
    </location>
</feature>
<feature type="region of interest" description="Disordered" evidence="6">
    <location>
        <begin position="1"/>
        <end position="35"/>
    </location>
</feature>
<feature type="transmembrane region" description="Helical" evidence="7">
    <location>
        <begin position="241"/>
        <end position="266"/>
    </location>
</feature>
<proteinExistence type="predicted"/>
<dbReference type="EMBL" id="CADCUD010000048">
    <property type="protein sequence ID" value="CAA9317499.1"/>
    <property type="molecule type" value="Genomic_DNA"/>
</dbReference>
<evidence type="ECO:0000256" key="5">
    <source>
        <dbReference type="ARBA" id="ARBA00023136"/>
    </source>
</evidence>
<name>A0A6J4KX96_9ACTN</name>
<organism evidence="8">
    <name type="scientific">uncultured Nocardioidaceae bacterium</name>
    <dbReference type="NCBI Taxonomy" id="253824"/>
    <lineage>
        <taxon>Bacteria</taxon>
        <taxon>Bacillati</taxon>
        <taxon>Actinomycetota</taxon>
        <taxon>Actinomycetes</taxon>
        <taxon>Propionibacteriales</taxon>
        <taxon>Nocardioidaceae</taxon>
        <taxon>environmental samples</taxon>
    </lineage>
</organism>
<keyword evidence="2" id="KW-1003">Cell membrane</keyword>
<evidence type="ECO:0000256" key="3">
    <source>
        <dbReference type="ARBA" id="ARBA00022692"/>
    </source>
</evidence>
<dbReference type="NCBIfam" id="TIGR00765">
    <property type="entry name" value="yihY_not_rbn"/>
    <property type="match status" value="1"/>
</dbReference>
<feature type="transmembrane region" description="Helical" evidence="7">
    <location>
        <begin position="127"/>
        <end position="150"/>
    </location>
</feature>
<dbReference type="PANTHER" id="PTHR30213">
    <property type="entry name" value="INNER MEMBRANE PROTEIN YHJD"/>
    <property type="match status" value="1"/>
</dbReference>
<reference evidence="8" key="1">
    <citation type="submission" date="2020-02" db="EMBL/GenBank/DDBJ databases">
        <authorList>
            <person name="Meier V. D."/>
        </authorList>
    </citation>
    <scope>NUCLEOTIDE SEQUENCE</scope>
    <source>
        <strain evidence="8">AVDCRST_MAG46</strain>
    </source>
</reference>
<dbReference type="AlphaFoldDB" id="A0A6J4KX96"/>
<evidence type="ECO:0000256" key="2">
    <source>
        <dbReference type="ARBA" id="ARBA00022475"/>
    </source>
</evidence>
<feature type="transmembrane region" description="Helical" evidence="7">
    <location>
        <begin position="58"/>
        <end position="87"/>
    </location>
</feature>
<dbReference type="Pfam" id="PF03631">
    <property type="entry name" value="Virul_fac_BrkB"/>
    <property type="match status" value="1"/>
</dbReference>
<gene>
    <name evidence="8" type="ORF">AVDCRST_MAG46-605</name>
</gene>
<keyword evidence="3 7" id="KW-0812">Transmembrane</keyword>
<protein>
    <submittedName>
        <fullName evidence="8">Ribonuclease BN</fullName>
    </submittedName>
</protein>
<accession>A0A6J4KX96</accession>
<dbReference type="PIRSF" id="PIRSF035875">
    <property type="entry name" value="RNase_BN"/>
    <property type="match status" value="1"/>
</dbReference>
<keyword evidence="4 7" id="KW-1133">Transmembrane helix</keyword>
<dbReference type="PANTHER" id="PTHR30213:SF0">
    <property type="entry name" value="UPF0761 MEMBRANE PROTEIN YIHY"/>
    <property type="match status" value="1"/>
</dbReference>
<evidence type="ECO:0000313" key="8">
    <source>
        <dbReference type="EMBL" id="CAA9317499.1"/>
    </source>
</evidence>
<evidence type="ECO:0000256" key="6">
    <source>
        <dbReference type="SAM" id="MobiDB-lite"/>
    </source>
</evidence>
<sequence length="337" mass="35446">MPARRSSTTDDRTGARSADRSETSGAPGADADKPTEIPAKGWVQIIKRAFKEMGKDHITLIAGGVAYSWFLALFPGLIAAVMIYGLVTDPADVERQIESMASALPASAETLLSEQLRSIASGSSSSLSFGLIISLALALWSASAGMAGLVEATNIAYDEEEERNFFVKRGLALLLTVGFIVFLALSIGLLAVLPIVLNSIGLGVFGTVLAQIGGYLGLVLVMVVALGLLYRVGPDRDSPRFSWVSQGAIIATVLWVIASIGFSFYVDNFGSYSKTYGSLAGVIVLLLWLWITATVVLLGAEINAEAEGQTAKDSTTGPSKPMGERDAVKADEPPPAS</sequence>
<feature type="compositionally biased region" description="Basic and acidic residues" evidence="6">
    <location>
        <begin position="322"/>
        <end position="337"/>
    </location>
</feature>
<keyword evidence="5 7" id="KW-0472">Membrane</keyword>